<dbReference type="CDD" id="cd00464">
    <property type="entry name" value="SK"/>
    <property type="match status" value="1"/>
</dbReference>
<dbReference type="GO" id="GO:0005829">
    <property type="term" value="C:cytosol"/>
    <property type="evidence" value="ECO:0007669"/>
    <property type="project" value="TreeGrafter"/>
</dbReference>
<organism evidence="9 10">
    <name type="scientific">Criibacterium bergeronii</name>
    <dbReference type="NCBI Taxonomy" id="1871336"/>
    <lineage>
        <taxon>Bacteria</taxon>
        <taxon>Bacillati</taxon>
        <taxon>Bacillota</taxon>
        <taxon>Clostridia</taxon>
        <taxon>Peptostreptococcales</taxon>
        <taxon>Filifactoraceae</taxon>
        <taxon>Criibacterium</taxon>
    </lineage>
</organism>
<evidence type="ECO:0000313" key="10">
    <source>
        <dbReference type="Proteomes" id="UP000093352"/>
    </source>
</evidence>
<comment type="caution">
    <text evidence="9">The sequence shown here is derived from an EMBL/GenBank/DDBJ whole genome shotgun (WGS) entry which is preliminary data.</text>
</comment>
<feature type="binding site" evidence="7">
    <location>
        <position position="142"/>
    </location>
    <ligand>
        <name>substrate</name>
    </ligand>
</feature>
<dbReference type="GO" id="GO:0009423">
    <property type="term" value="P:chorismate biosynthetic process"/>
    <property type="evidence" value="ECO:0007669"/>
    <property type="project" value="UniProtKB-UniRule"/>
</dbReference>
<dbReference type="EC" id="2.7.1.71" evidence="7"/>
<dbReference type="Pfam" id="PF01817">
    <property type="entry name" value="CM_2"/>
    <property type="match status" value="1"/>
</dbReference>
<dbReference type="HAMAP" id="MF_00109">
    <property type="entry name" value="Shikimate_kinase"/>
    <property type="match status" value="1"/>
</dbReference>
<dbReference type="GO" id="GO:0005524">
    <property type="term" value="F:ATP binding"/>
    <property type="evidence" value="ECO:0007669"/>
    <property type="project" value="UniProtKB-UniRule"/>
</dbReference>
<keyword evidence="7" id="KW-0963">Cytoplasm</keyword>
<feature type="binding site" evidence="7">
    <location>
        <position position="214"/>
    </location>
    <ligand>
        <name>substrate</name>
    </ligand>
</feature>
<feature type="binding site" evidence="7">
    <location>
        <position position="197"/>
    </location>
    <ligand>
        <name>ATP</name>
        <dbReference type="ChEBI" id="CHEBI:30616"/>
    </ligand>
</feature>
<keyword evidence="10" id="KW-1185">Reference proteome</keyword>
<protein>
    <recommendedName>
        <fullName evidence="7">Shikimate kinase</fullName>
        <shortName evidence="7">SK</shortName>
        <ecNumber evidence="7">2.7.1.71</ecNumber>
    </recommendedName>
</protein>
<sequence length="248" mass="28482">MDLNNLRKEIDKIDDQIVELFLKRMEVSKEIAEIKKTIGKNIFDGKREQEVLDKVSSKSSEMSDYINQLYKEIMRLSKDYQTDVFKPNIVLIGMPGAGKTTIAKKLSVLFNMPVVETDKEVEKIEGKSIPEIFEQKGENYFRKIEKDVYKATSNVSGKIISTGGGAVKDKENIDILKQNGRIYYIMRDVEKLATVGRPLSSVGKEELYKLFENRKALYENYCDVKIQNDLIDTAAKKIMEDFNAYFSN</sequence>
<dbReference type="PRINTS" id="PR01100">
    <property type="entry name" value="SHIKIMTKNASE"/>
</dbReference>
<accession>A0A371IN02</accession>
<dbReference type="Proteomes" id="UP000093352">
    <property type="component" value="Unassembled WGS sequence"/>
</dbReference>
<keyword evidence="5 7" id="KW-0067">ATP-binding</keyword>
<evidence type="ECO:0000256" key="4">
    <source>
        <dbReference type="ARBA" id="ARBA00022777"/>
    </source>
</evidence>
<dbReference type="InterPro" id="IPR027417">
    <property type="entry name" value="P-loop_NTPase"/>
</dbReference>
<comment type="function">
    <text evidence="7">Catalyzes the specific phosphorylation of the 3-hydroxyl group of shikimic acid using ATP as a cosubstrate.</text>
</comment>
<comment type="similarity">
    <text evidence="7">Belongs to the shikimate kinase family.</text>
</comment>
<evidence type="ECO:0000256" key="5">
    <source>
        <dbReference type="ARBA" id="ARBA00022840"/>
    </source>
</evidence>
<dbReference type="PROSITE" id="PS51168">
    <property type="entry name" value="CHORISMATE_MUT_2"/>
    <property type="match status" value="1"/>
</dbReference>
<comment type="cofactor">
    <cofactor evidence="7">
        <name>Mg(2+)</name>
        <dbReference type="ChEBI" id="CHEBI:18420"/>
    </cofactor>
    <text evidence="7">Binds 1 Mg(2+) ion per subunit.</text>
</comment>
<keyword evidence="2 7" id="KW-0808">Transferase</keyword>
<proteinExistence type="inferred from homology"/>
<dbReference type="RefSeq" id="WP_116170932.1">
    <property type="nucleotide sequence ID" value="NZ_MBEW02000003.1"/>
</dbReference>
<comment type="catalytic activity">
    <reaction evidence="7">
        <text>shikimate + ATP = 3-phosphoshikimate + ADP + H(+)</text>
        <dbReference type="Rhea" id="RHEA:13121"/>
        <dbReference type="ChEBI" id="CHEBI:15378"/>
        <dbReference type="ChEBI" id="CHEBI:30616"/>
        <dbReference type="ChEBI" id="CHEBI:36208"/>
        <dbReference type="ChEBI" id="CHEBI:145989"/>
        <dbReference type="ChEBI" id="CHEBI:456216"/>
        <dbReference type="EC" id="2.7.1.71"/>
    </reaction>
</comment>
<dbReference type="InterPro" id="IPR000623">
    <property type="entry name" value="Shikimate_kinase/TSH1"/>
</dbReference>
<evidence type="ECO:0000256" key="2">
    <source>
        <dbReference type="ARBA" id="ARBA00022679"/>
    </source>
</evidence>
<dbReference type="NCBIfam" id="TIGR01805">
    <property type="entry name" value="CM_mono_grmpos"/>
    <property type="match status" value="1"/>
</dbReference>
<dbReference type="GO" id="GO:0009073">
    <property type="term" value="P:aromatic amino acid family biosynthetic process"/>
    <property type="evidence" value="ECO:0007669"/>
    <property type="project" value="UniProtKB-KW"/>
</dbReference>
<evidence type="ECO:0000313" key="9">
    <source>
        <dbReference type="EMBL" id="RDY21872.1"/>
    </source>
</evidence>
<dbReference type="UniPathway" id="UPA00053">
    <property type="reaction ID" value="UER00088"/>
</dbReference>
<dbReference type="InterPro" id="IPR036263">
    <property type="entry name" value="Chorismate_II_sf"/>
</dbReference>
<dbReference type="GO" id="GO:0000287">
    <property type="term" value="F:magnesium ion binding"/>
    <property type="evidence" value="ECO:0007669"/>
    <property type="project" value="UniProtKB-UniRule"/>
</dbReference>
<comment type="subunit">
    <text evidence="7">Monomer.</text>
</comment>
<keyword evidence="7" id="KW-0460">Magnesium</keyword>
<dbReference type="AlphaFoldDB" id="A0A371IN02"/>
<keyword evidence="3 7" id="KW-0547">Nucleotide-binding</keyword>
<dbReference type="SUPFAM" id="SSF48600">
    <property type="entry name" value="Chorismate mutase II"/>
    <property type="match status" value="1"/>
</dbReference>
<dbReference type="InterPro" id="IPR036979">
    <property type="entry name" value="CM_dom_sf"/>
</dbReference>
<keyword evidence="1 7" id="KW-0028">Amino-acid biosynthesis</keyword>
<keyword evidence="7" id="KW-0479">Metal-binding</keyword>
<dbReference type="Gene3D" id="3.40.50.300">
    <property type="entry name" value="P-loop containing nucleotide triphosphate hydrolases"/>
    <property type="match status" value="1"/>
</dbReference>
<dbReference type="InterPro" id="IPR011279">
    <property type="entry name" value="Chorismate_mutase_GmP"/>
</dbReference>
<evidence type="ECO:0000256" key="3">
    <source>
        <dbReference type="ARBA" id="ARBA00022741"/>
    </source>
</evidence>
<keyword evidence="4 7" id="KW-0418">Kinase</keyword>
<dbReference type="PANTHER" id="PTHR21087">
    <property type="entry name" value="SHIKIMATE KINASE"/>
    <property type="match status" value="1"/>
</dbReference>
<evidence type="ECO:0000256" key="1">
    <source>
        <dbReference type="ARBA" id="ARBA00022605"/>
    </source>
</evidence>
<dbReference type="SUPFAM" id="SSF52540">
    <property type="entry name" value="P-loop containing nucleoside triphosphate hydrolases"/>
    <property type="match status" value="1"/>
</dbReference>
<comment type="pathway">
    <text evidence="7">Metabolic intermediate biosynthesis; chorismate biosynthesis; chorismate from D-erythrose 4-phosphate and phosphoenolpyruvate: step 5/7.</text>
</comment>
<dbReference type="EMBL" id="MBEW02000003">
    <property type="protein sequence ID" value="RDY21872.1"/>
    <property type="molecule type" value="Genomic_DNA"/>
</dbReference>
<evidence type="ECO:0000256" key="6">
    <source>
        <dbReference type="ARBA" id="ARBA00023141"/>
    </source>
</evidence>
<evidence type="ECO:0000256" key="7">
    <source>
        <dbReference type="HAMAP-Rule" id="MF_00109"/>
    </source>
</evidence>
<dbReference type="InterPro" id="IPR031322">
    <property type="entry name" value="Shikimate/glucono_kinase"/>
</dbReference>
<feature type="binding site" evidence="7">
    <location>
        <begin position="96"/>
        <end position="101"/>
    </location>
    <ligand>
        <name>ATP</name>
        <dbReference type="ChEBI" id="CHEBI:30616"/>
    </ligand>
</feature>
<feature type="binding site" evidence="7">
    <location>
        <position position="100"/>
    </location>
    <ligand>
        <name>Mg(2+)</name>
        <dbReference type="ChEBI" id="CHEBI:18420"/>
    </ligand>
</feature>
<dbReference type="InterPro" id="IPR002701">
    <property type="entry name" value="CM_II_prokaryot"/>
</dbReference>
<comment type="caution">
    <text evidence="7">Lacks conserved residue(s) required for the propagation of feature annotation.</text>
</comment>
<dbReference type="GO" id="GO:0004765">
    <property type="term" value="F:shikimate kinase activity"/>
    <property type="evidence" value="ECO:0007669"/>
    <property type="project" value="UniProtKB-UniRule"/>
</dbReference>
<dbReference type="Pfam" id="PF01202">
    <property type="entry name" value="SKI"/>
    <property type="match status" value="1"/>
</dbReference>
<feature type="domain" description="Chorismate mutase" evidence="8">
    <location>
        <begin position="1"/>
        <end position="85"/>
    </location>
</feature>
<evidence type="ECO:0000259" key="8">
    <source>
        <dbReference type="PROSITE" id="PS51168"/>
    </source>
</evidence>
<dbReference type="PANTHER" id="PTHR21087:SF16">
    <property type="entry name" value="SHIKIMATE KINASE 1, CHLOROPLASTIC"/>
    <property type="match status" value="1"/>
</dbReference>
<dbReference type="SMART" id="SM00830">
    <property type="entry name" value="CM_2"/>
    <property type="match status" value="1"/>
</dbReference>
<dbReference type="Gene3D" id="1.20.59.10">
    <property type="entry name" value="Chorismate mutase"/>
    <property type="match status" value="1"/>
</dbReference>
<comment type="subcellular location">
    <subcellularLocation>
        <location evidence="7">Cytoplasm</location>
    </subcellularLocation>
</comment>
<keyword evidence="6 7" id="KW-0057">Aromatic amino acid biosynthesis</keyword>
<keyword evidence="9" id="KW-0413">Isomerase</keyword>
<dbReference type="GO" id="GO:0004106">
    <property type="term" value="F:chorismate mutase activity"/>
    <property type="evidence" value="ECO:0007669"/>
    <property type="project" value="InterPro"/>
</dbReference>
<reference evidence="9 10" key="1">
    <citation type="journal article" date="2016" name="Genome Announc.">
        <title>Draft Genome Sequence of Criibacterium bergeronii gen. nov., sp. nov., Strain CCRI-22567T, Isolated from a Vaginal Sample from a Woman with Bacterial Vaginosis.</title>
        <authorList>
            <person name="Maheux A.F."/>
            <person name="Berube E."/>
            <person name="Boudreau D.K."/>
            <person name="Raymond F."/>
            <person name="Corbeil J."/>
            <person name="Roy P.H."/>
            <person name="Boissinot M."/>
            <person name="Omar R.F."/>
        </authorList>
    </citation>
    <scope>NUCLEOTIDE SEQUENCE [LARGE SCALE GENOMIC DNA]</scope>
    <source>
        <strain evidence="9 10">CCRI-22567</strain>
    </source>
</reference>
<feature type="binding site" evidence="7">
    <location>
        <position position="118"/>
    </location>
    <ligand>
        <name>substrate</name>
    </ligand>
</feature>
<feature type="binding site" evidence="7">
    <location>
        <position position="164"/>
    </location>
    <ligand>
        <name>substrate</name>
    </ligand>
</feature>
<name>A0A371IN02_9FIRM</name>
<dbReference type="GO" id="GO:0008652">
    <property type="term" value="P:amino acid biosynthetic process"/>
    <property type="evidence" value="ECO:0007669"/>
    <property type="project" value="UniProtKB-KW"/>
</dbReference>
<dbReference type="STRING" id="1871336.BBG48_07400"/>
<gene>
    <name evidence="7" type="primary">aroK</name>
    <name evidence="9" type="ORF">BBG48_002020</name>
</gene>